<evidence type="ECO:0000313" key="1">
    <source>
        <dbReference type="EMBL" id="RAZ73626.1"/>
    </source>
</evidence>
<evidence type="ECO:0008006" key="3">
    <source>
        <dbReference type="Google" id="ProtNLM"/>
    </source>
</evidence>
<name>A0A365KKG8_9BACL</name>
<comment type="caution">
    <text evidence="1">The sequence shown here is derived from an EMBL/GenBank/DDBJ whole genome shotgun (WGS) entry which is preliminary data.</text>
</comment>
<gene>
    <name evidence="1" type="ORF">DP120_16965</name>
</gene>
<organism evidence="1 2">
    <name type="scientific">Planococcus halotolerans</name>
    <dbReference type="NCBI Taxonomy" id="2233542"/>
    <lineage>
        <taxon>Bacteria</taxon>
        <taxon>Bacillati</taxon>
        <taxon>Bacillota</taxon>
        <taxon>Bacilli</taxon>
        <taxon>Bacillales</taxon>
        <taxon>Caryophanaceae</taxon>
        <taxon>Planococcus</taxon>
    </lineage>
</organism>
<dbReference type="InterPro" id="IPR036558">
    <property type="entry name" value="YqbG-like_sf"/>
</dbReference>
<proteinExistence type="predicted"/>
<dbReference type="EMBL" id="QLZR01000009">
    <property type="protein sequence ID" value="RAZ73626.1"/>
    <property type="molecule type" value="Genomic_DNA"/>
</dbReference>
<accession>A0A365KKG8</accession>
<reference evidence="1 2" key="1">
    <citation type="submission" date="2018-06" db="EMBL/GenBank/DDBJ databases">
        <title>The draft genome sequences of strains SCU63 and S1.</title>
        <authorList>
            <person name="Gan L."/>
        </authorList>
    </citation>
    <scope>NUCLEOTIDE SEQUENCE [LARGE SCALE GENOMIC DNA]</scope>
    <source>
        <strain evidence="1 2">SCU63</strain>
    </source>
</reference>
<keyword evidence="2" id="KW-1185">Reference proteome</keyword>
<dbReference type="Gene3D" id="1.10.3230.10">
    <property type="entry name" value="YqbG-like"/>
    <property type="match status" value="1"/>
</dbReference>
<evidence type="ECO:0000313" key="2">
    <source>
        <dbReference type="Proteomes" id="UP000251002"/>
    </source>
</evidence>
<dbReference type="AlphaFoldDB" id="A0A365KKG8"/>
<dbReference type="SUPFAM" id="SSF116915">
    <property type="entry name" value="Hypothetical protein YqbG"/>
    <property type="match status" value="1"/>
</dbReference>
<dbReference type="Proteomes" id="UP000251002">
    <property type="component" value="Unassembled WGS sequence"/>
</dbReference>
<sequence>MGFATTVEVKDRVSFEELNTMDDAKLTVLIERAERWIKRFTGRSFSEERDPDKLADLRHATVLLVEYLWFQDQPDMKEEAFDNVQTEKIGSYSYTKNAKPGEATGVVELDQILFSLRPSADLKPMFFSTFGPGGGTR</sequence>
<protein>
    <recommendedName>
        <fullName evidence="3">Phage gp6-like head-tail connector protein</fullName>
    </recommendedName>
</protein>
<dbReference type="RefSeq" id="WP_112224816.1">
    <property type="nucleotide sequence ID" value="NZ_CP196859.1"/>
</dbReference>